<sequence length="68" mass="7399">MLDPDYLDRAGDMVAAVYGEIEADMLAHLCRLLLDKGAEGLGQRGTTALNLLAQSAAPQLMAFIERHR</sequence>
<dbReference type="RefSeq" id="WP_006720773.1">
    <property type="nucleotide sequence ID" value="NZ_DS995475.1"/>
</dbReference>
<organism evidence="1 2">
    <name type="scientific">Collinsella stercoris DSM 13279</name>
    <dbReference type="NCBI Taxonomy" id="445975"/>
    <lineage>
        <taxon>Bacteria</taxon>
        <taxon>Bacillati</taxon>
        <taxon>Actinomycetota</taxon>
        <taxon>Coriobacteriia</taxon>
        <taxon>Coriobacteriales</taxon>
        <taxon>Coriobacteriaceae</taxon>
        <taxon>Collinsella</taxon>
    </lineage>
</organism>
<evidence type="ECO:0000313" key="2">
    <source>
        <dbReference type="Proteomes" id="UP000003560"/>
    </source>
</evidence>
<comment type="caution">
    <text evidence="1">The sequence shown here is derived from an EMBL/GenBank/DDBJ whole genome shotgun (WGS) entry which is preliminary data.</text>
</comment>
<dbReference type="HOGENOM" id="CLU_2799835_0_0_11"/>
<dbReference type="Proteomes" id="UP000003560">
    <property type="component" value="Unassembled WGS sequence"/>
</dbReference>
<dbReference type="EMBL" id="ABXJ01000063">
    <property type="protein sequence ID" value="EEA90671.1"/>
    <property type="molecule type" value="Genomic_DNA"/>
</dbReference>
<keyword evidence="2" id="KW-1185">Reference proteome</keyword>
<protein>
    <submittedName>
        <fullName evidence="1">Uncharacterized protein</fullName>
    </submittedName>
</protein>
<reference evidence="1 2" key="1">
    <citation type="submission" date="2008-10" db="EMBL/GenBank/DDBJ databases">
        <title>Draft genome sequence of Collinsella stercoris (DSM 13279).</title>
        <authorList>
            <person name="Sudarsanam P."/>
            <person name="Ley R."/>
            <person name="Guruge J."/>
            <person name="Turnbaugh P.J."/>
            <person name="Mahowald M."/>
            <person name="Liep D."/>
            <person name="Gordon J."/>
        </authorList>
    </citation>
    <scope>NUCLEOTIDE SEQUENCE [LARGE SCALE GENOMIC DNA]</scope>
    <source>
        <strain evidence="1 2">DSM 13279</strain>
    </source>
</reference>
<dbReference type="AlphaFoldDB" id="B6GAM0"/>
<dbReference type="STRING" id="445975.COLSTE_01120"/>
<evidence type="ECO:0000313" key="1">
    <source>
        <dbReference type="EMBL" id="EEA90671.1"/>
    </source>
</evidence>
<gene>
    <name evidence="1" type="ORF">COLSTE_01120</name>
</gene>
<name>B6GAM0_9ACTN</name>
<reference evidence="1 2" key="2">
    <citation type="submission" date="2008-10" db="EMBL/GenBank/DDBJ databases">
        <authorList>
            <person name="Fulton L."/>
            <person name="Clifton S."/>
            <person name="Fulton B."/>
            <person name="Xu J."/>
            <person name="Minx P."/>
            <person name="Pepin K.H."/>
            <person name="Johnson M."/>
            <person name="Thiruvilangam P."/>
            <person name="Bhonagiri V."/>
            <person name="Nash W.E."/>
            <person name="Mardis E.R."/>
            <person name="Wilson R.K."/>
        </authorList>
    </citation>
    <scope>NUCLEOTIDE SEQUENCE [LARGE SCALE GENOMIC DNA]</scope>
    <source>
        <strain evidence="1 2">DSM 13279</strain>
    </source>
</reference>
<feature type="non-terminal residue" evidence="1">
    <location>
        <position position="68"/>
    </location>
</feature>
<proteinExistence type="predicted"/>
<accession>B6GAM0</accession>